<dbReference type="InterPro" id="IPR029068">
    <property type="entry name" value="Glyas_Bleomycin-R_OHBP_Dase"/>
</dbReference>
<dbReference type="SUPFAM" id="SSF54593">
    <property type="entry name" value="Glyoxalase/Bleomycin resistance protein/Dihydroxybiphenyl dioxygenase"/>
    <property type="match status" value="1"/>
</dbReference>
<sequence>MPEHNPFIWQELVTTDQELSGVFFSKLLGWTMKEVDAGEFGKYTLFQKEGQDIAGMMNPTPDTPGEGSYWHSYVAVDNIDA</sequence>
<dbReference type="InterPro" id="IPR004360">
    <property type="entry name" value="Glyas_Fos-R_dOase_dom"/>
</dbReference>
<comment type="caution">
    <text evidence="2">The sequence shown here is derived from an EMBL/GenBank/DDBJ whole genome shotgun (WGS) entry which is preliminary data.</text>
</comment>
<organism evidence="2 3">
    <name type="scientific">Candidatus Thiodiazotropha taylori</name>
    <dbReference type="NCBI Taxonomy" id="2792791"/>
    <lineage>
        <taxon>Bacteria</taxon>
        <taxon>Pseudomonadati</taxon>
        <taxon>Pseudomonadota</taxon>
        <taxon>Gammaproteobacteria</taxon>
        <taxon>Chromatiales</taxon>
        <taxon>Sedimenticolaceae</taxon>
        <taxon>Candidatus Thiodiazotropha</taxon>
    </lineage>
</organism>
<feature type="non-terminal residue" evidence="2">
    <location>
        <position position="81"/>
    </location>
</feature>
<feature type="domain" description="Glyoxalase/fosfomycin resistance/dioxygenase" evidence="1">
    <location>
        <begin position="12"/>
        <end position="81"/>
    </location>
</feature>
<evidence type="ECO:0000313" key="2">
    <source>
        <dbReference type="EMBL" id="MCG7947141.1"/>
    </source>
</evidence>
<evidence type="ECO:0000313" key="3">
    <source>
        <dbReference type="Proteomes" id="UP000886667"/>
    </source>
</evidence>
<dbReference type="Pfam" id="PF00903">
    <property type="entry name" value="Glyoxalase"/>
    <property type="match status" value="1"/>
</dbReference>
<accession>A0A9E4KDV7</accession>
<name>A0A9E4KDV7_9GAMM</name>
<gene>
    <name evidence="2" type="ORF">JAZ07_12425</name>
</gene>
<proteinExistence type="predicted"/>
<dbReference type="Proteomes" id="UP000886667">
    <property type="component" value="Unassembled WGS sequence"/>
</dbReference>
<dbReference type="Gene3D" id="3.10.180.10">
    <property type="entry name" value="2,3-Dihydroxybiphenyl 1,2-Dioxygenase, domain 1"/>
    <property type="match status" value="1"/>
</dbReference>
<dbReference type="AlphaFoldDB" id="A0A9E4KDV7"/>
<evidence type="ECO:0000259" key="1">
    <source>
        <dbReference type="Pfam" id="PF00903"/>
    </source>
</evidence>
<dbReference type="EMBL" id="JAEPCM010000435">
    <property type="protein sequence ID" value="MCG7947141.1"/>
    <property type="molecule type" value="Genomic_DNA"/>
</dbReference>
<protein>
    <submittedName>
        <fullName evidence="2">VOC family protein</fullName>
    </submittedName>
</protein>
<reference evidence="2" key="1">
    <citation type="journal article" date="2021" name="Proc. Natl. Acad. Sci. U.S.A.">
        <title>Global biogeography of chemosynthetic symbionts reveals both localized and globally distributed symbiont groups. .</title>
        <authorList>
            <person name="Osvatic J.T."/>
            <person name="Wilkins L.G.E."/>
            <person name="Leibrecht L."/>
            <person name="Leray M."/>
            <person name="Zauner S."/>
            <person name="Polzin J."/>
            <person name="Camacho Y."/>
            <person name="Gros O."/>
            <person name="van Gils J.A."/>
            <person name="Eisen J.A."/>
            <person name="Petersen J.M."/>
            <person name="Yuen B."/>
        </authorList>
    </citation>
    <scope>NUCLEOTIDE SEQUENCE</scope>
    <source>
        <strain evidence="2">MAGclacostrist064TRANS</strain>
    </source>
</reference>